<evidence type="ECO:0000256" key="1">
    <source>
        <dbReference type="ARBA" id="ARBA00023015"/>
    </source>
</evidence>
<keyword evidence="1" id="KW-0805">Transcription regulation</keyword>
<reference evidence="5" key="1">
    <citation type="journal article" date="2017" name="Cell">
        <title>Insights into land plant evolution garnered from the Marchantia polymorpha genome.</title>
        <authorList>
            <person name="Bowman J.L."/>
            <person name="Kohchi T."/>
            <person name="Yamato K.T."/>
            <person name="Jenkins J."/>
            <person name="Shu S."/>
            <person name="Ishizaki K."/>
            <person name="Yamaoka S."/>
            <person name="Nishihama R."/>
            <person name="Nakamura Y."/>
            <person name="Berger F."/>
            <person name="Adam C."/>
            <person name="Aki S.S."/>
            <person name="Althoff F."/>
            <person name="Araki T."/>
            <person name="Arteaga-Vazquez M.A."/>
            <person name="Balasubrmanian S."/>
            <person name="Barry K."/>
            <person name="Bauer D."/>
            <person name="Boehm C.R."/>
            <person name="Briginshaw L."/>
            <person name="Caballero-Perez J."/>
            <person name="Catarino B."/>
            <person name="Chen F."/>
            <person name="Chiyoda S."/>
            <person name="Chovatia M."/>
            <person name="Davies K.M."/>
            <person name="Delmans M."/>
            <person name="Demura T."/>
            <person name="Dierschke T."/>
            <person name="Dolan L."/>
            <person name="Dorantes-Acosta A.E."/>
            <person name="Eklund D.M."/>
            <person name="Florent S.N."/>
            <person name="Flores-Sandoval E."/>
            <person name="Fujiyama A."/>
            <person name="Fukuzawa H."/>
            <person name="Galik B."/>
            <person name="Grimanelli D."/>
            <person name="Grimwood J."/>
            <person name="Grossniklaus U."/>
            <person name="Hamada T."/>
            <person name="Haseloff J."/>
            <person name="Hetherington A.J."/>
            <person name="Higo A."/>
            <person name="Hirakawa Y."/>
            <person name="Hundley H.N."/>
            <person name="Ikeda Y."/>
            <person name="Inoue K."/>
            <person name="Inoue S.I."/>
            <person name="Ishida S."/>
            <person name="Jia Q."/>
            <person name="Kakita M."/>
            <person name="Kanazawa T."/>
            <person name="Kawai Y."/>
            <person name="Kawashima T."/>
            <person name="Kennedy M."/>
            <person name="Kinose K."/>
            <person name="Kinoshita T."/>
            <person name="Kohara Y."/>
            <person name="Koide E."/>
            <person name="Komatsu K."/>
            <person name="Kopischke S."/>
            <person name="Kubo M."/>
            <person name="Kyozuka J."/>
            <person name="Lagercrantz U."/>
            <person name="Lin S.S."/>
            <person name="Lindquist E."/>
            <person name="Lipzen A.M."/>
            <person name="Lu C.W."/>
            <person name="De Luna E."/>
            <person name="Martienssen R.A."/>
            <person name="Minamino N."/>
            <person name="Mizutani M."/>
            <person name="Mizutani M."/>
            <person name="Mochizuki N."/>
            <person name="Monte I."/>
            <person name="Mosher R."/>
            <person name="Nagasaki H."/>
            <person name="Nakagami H."/>
            <person name="Naramoto S."/>
            <person name="Nishitani K."/>
            <person name="Ohtani M."/>
            <person name="Okamoto T."/>
            <person name="Okumura M."/>
            <person name="Phillips J."/>
            <person name="Pollak B."/>
            <person name="Reinders A."/>
            <person name="Rovekamp M."/>
            <person name="Sano R."/>
            <person name="Sawa S."/>
            <person name="Schmid M.W."/>
            <person name="Shirakawa M."/>
            <person name="Solano R."/>
            <person name="Spunde A."/>
            <person name="Suetsugu N."/>
            <person name="Sugano S."/>
            <person name="Sugiyama A."/>
            <person name="Sun R."/>
            <person name="Suzuki Y."/>
            <person name="Takenaka M."/>
            <person name="Takezawa D."/>
            <person name="Tomogane H."/>
            <person name="Tsuzuki M."/>
            <person name="Ueda T."/>
            <person name="Umeda M."/>
            <person name="Ward J.M."/>
            <person name="Watanabe Y."/>
            <person name="Yazaki K."/>
            <person name="Yokoyama R."/>
            <person name="Yoshitake Y."/>
            <person name="Yotsui I."/>
            <person name="Zachgo S."/>
            <person name="Schmutz J."/>
        </authorList>
    </citation>
    <scope>NUCLEOTIDE SEQUENCE [LARGE SCALE GENOMIC DNA]</scope>
    <source>
        <strain evidence="5">Tak-1</strain>
    </source>
</reference>
<proteinExistence type="predicted"/>
<dbReference type="InterPro" id="IPR005202">
    <property type="entry name" value="TF_GRAS"/>
</dbReference>
<feature type="compositionally biased region" description="Basic residues" evidence="3">
    <location>
        <begin position="80"/>
        <end position="89"/>
    </location>
</feature>
<dbReference type="Pfam" id="PF03514">
    <property type="entry name" value="GRAS"/>
    <property type="match status" value="1"/>
</dbReference>
<dbReference type="AlphaFoldDB" id="A0A2R6W111"/>
<evidence type="ECO:0000313" key="4">
    <source>
        <dbReference type="EMBL" id="PTQ27533.1"/>
    </source>
</evidence>
<dbReference type="GO" id="GO:0006355">
    <property type="term" value="P:regulation of DNA-templated transcription"/>
    <property type="evidence" value="ECO:0000318"/>
    <property type="project" value="GO_Central"/>
</dbReference>
<feature type="compositionally biased region" description="Basic and acidic residues" evidence="3">
    <location>
        <begin position="98"/>
        <end position="108"/>
    </location>
</feature>
<evidence type="ECO:0000256" key="2">
    <source>
        <dbReference type="ARBA" id="ARBA00023163"/>
    </source>
</evidence>
<feature type="region of interest" description="Disordered" evidence="3">
    <location>
        <begin position="259"/>
        <end position="285"/>
    </location>
</feature>
<gene>
    <name evidence="4" type="ORF">MARPO_0194s0011</name>
</gene>
<evidence type="ECO:0000256" key="3">
    <source>
        <dbReference type="SAM" id="MobiDB-lite"/>
    </source>
</evidence>
<accession>A0A2R6W111</accession>
<feature type="region of interest" description="Disordered" evidence="3">
    <location>
        <begin position="69"/>
        <end position="133"/>
    </location>
</feature>
<dbReference type="EMBL" id="KZ772862">
    <property type="protein sequence ID" value="PTQ27533.1"/>
    <property type="molecule type" value="Genomic_DNA"/>
</dbReference>
<feature type="region of interest" description="Disordered" evidence="3">
    <location>
        <begin position="164"/>
        <end position="224"/>
    </location>
</feature>
<evidence type="ECO:0000313" key="5">
    <source>
        <dbReference type="Proteomes" id="UP000244005"/>
    </source>
</evidence>
<feature type="compositionally biased region" description="Polar residues" evidence="3">
    <location>
        <begin position="109"/>
        <end position="118"/>
    </location>
</feature>
<feature type="compositionally biased region" description="Low complexity" evidence="3">
    <location>
        <begin position="183"/>
        <end position="201"/>
    </location>
</feature>
<organism evidence="4 5">
    <name type="scientific">Marchantia polymorpha</name>
    <name type="common">Common liverwort</name>
    <name type="synonym">Marchantia aquatica</name>
    <dbReference type="NCBI Taxonomy" id="3197"/>
    <lineage>
        <taxon>Eukaryota</taxon>
        <taxon>Viridiplantae</taxon>
        <taxon>Streptophyta</taxon>
        <taxon>Embryophyta</taxon>
        <taxon>Marchantiophyta</taxon>
        <taxon>Marchantiopsida</taxon>
        <taxon>Marchantiidae</taxon>
        <taxon>Marchantiales</taxon>
        <taxon>Marchantiaceae</taxon>
        <taxon>Marchantia</taxon>
    </lineage>
</organism>
<name>A0A2R6W111_MARPO</name>
<dbReference type="PANTHER" id="PTHR31636">
    <property type="entry name" value="OSJNBA0084A10.13 PROTEIN-RELATED"/>
    <property type="match status" value="1"/>
</dbReference>
<protein>
    <submittedName>
        <fullName evidence="4">Uncharacterized protein</fullName>
    </submittedName>
</protein>
<dbReference type="Proteomes" id="UP000244005">
    <property type="component" value="Unassembled WGS sequence"/>
</dbReference>
<dbReference type="GO" id="GO:0005634">
    <property type="term" value="C:nucleus"/>
    <property type="evidence" value="ECO:0000318"/>
    <property type="project" value="GO_Central"/>
</dbReference>
<dbReference type="GO" id="GO:0003700">
    <property type="term" value="F:DNA-binding transcription factor activity"/>
    <property type="evidence" value="ECO:0000318"/>
    <property type="project" value="GO_Central"/>
</dbReference>
<sequence>MTFGMISYSLKITPLLPLPAPPPPPSQRDVEMQDEVNLLAQKRSVPSTNSSLDLVLEEMDALAQRSHENLTNLDRVSPDHHRHSPKARSVHWPENVEGGERTPKRLKSDSCSTRQLQAPTAREVGPIPNTGSNDASLTLLPLELLDLEGPDSAGNEFQRLEGLESSKLSSSNGQGFTMDIEGPTHSTSSPDTTSSDSQKSTPHSRSAESVSKNPQPPPGSFALAKSFAGNSQFHCLEPEKDQNVSPNVFRSLPMVGLTGTQGQRLPVPSVSLPKGTAGGGRSGSTHLMERNVGGRIGANGGAHNESSVARESRWAEQLLLDCAVAISSKNFVRTQHLMWVLNDLSNLTGDANQRLAAHGLKALFCRVNGTAEAAGTSPIQGQMNAIPKLVHRALQKFHDVNPWHQMVYTVANSVMLENFEGEDKVHVIDIGVSQGTQWPTFIEALATRASGPPSLLRLTVVKEEEGAGFPAFPLGPSSTDFMARLERFAKLMGINIALSSVVSSLEGLTREKLGIREGEALAVCTQFRLHRLSETIGSEDQRCLSPRDSFLQFLHGLKPKVLILSENDADHLSTDFLTRFRPVVDYFWKFLDSTSFSFHGKHCEERQIIEDGEARTLINNVACEGEQRIERNESHLGWTLRMKNSGFHPVLPKEEILDNIRGLIRKYDANWEYAVDTDCVVLLWKQQPVTFCSVWKPSLPLHMSGDEI</sequence>
<feature type="compositionally biased region" description="Polar residues" evidence="3">
    <location>
        <begin position="203"/>
        <end position="213"/>
    </location>
</feature>
<keyword evidence="2" id="KW-0804">Transcription</keyword>
<dbReference type="PROSITE" id="PS50985">
    <property type="entry name" value="GRAS"/>
    <property type="match status" value="1"/>
</dbReference>
<keyword evidence="5" id="KW-1185">Reference proteome</keyword>
<dbReference type="GO" id="GO:0043565">
    <property type="term" value="F:sequence-specific DNA binding"/>
    <property type="evidence" value="ECO:0000318"/>
    <property type="project" value="GO_Central"/>
</dbReference>
<dbReference type="OrthoDB" id="1908565at2759"/>